<dbReference type="Proteomes" id="UP000003824">
    <property type="component" value="Unassembled WGS sequence"/>
</dbReference>
<dbReference type="EMBL" id="DS999641">
    <property type="protein sequence ID" value="EFE65417.2"/>
    <property type="molecule type" value="Genomic_DNA"/>
</dbReference>
<dbReference type="AlphaFoldDB" id="D6A024"/>
<sequence>MRRVSSRQRTARRSVAEKDAQRIVRPVPLWPSPYRAGRIRPVLGGGAAGRGGREPEAVRGALGEELPEHLVLSRVVFPDSVPRAVAGRADRAALVRLSREAGTRHPSPR</sequence>
<evidence type="ECO:0000256" key="1">
    <source>
        <dbReference type="SAM" id="MobiDB-lite"/>
    </source>
</evidence>
<dbReference type="Gene3D" id="3.30.300.30">
    <property type="match status" value="1"/>
</dbReference>
<feature type="region of interest" description="Disordered" evidence="1">
    <location>
        <begin position="1"/>
        <end position="20"/>
    </location>
</feature>
<dbReference type="eggNOG" id="ENOG50323Z1">
    <property type="taxonomic scope" value="Bacteria"/>
</dbReference>
<dbReference type="SUPFAM" id="SSF56801">
    <property type="entry name" value="Acetyl-CoA synthetase-like"/>
    <property type="match status" value="1"/>
</dbReference>
<protein>
    <submittedName>
        <fullName evidence="2">Predicted protein</fullName>
    </submittedName>
</protein>
<accession>D6A024</accession>
<evidence type="ECO:0000313" key="2">
    <source>
        <dbReference type="EMBL" id="EFE65417.2"/>
    </source>
</evidence>
<gene>
    <name evidence="2" type="ORF">SSFG_00671</name>
</gene>
<dbReference type="InterPro" id="IPR045851">
    <property type="entry name" value="AMP-bd_C_sf"/>
</dbReference>
<proteinExistence type="predicted"/>
<feature type="compositionally biased region" description="Basic residues" evidence="1">
    <location>
        <begin position="1"/>
        <end position="12"/>
    </location>
</feature>
<organism evidence="2 3">
    <name type="scientific">Streptomyces viridosporus (strain ATCC 14672 / DSM 40746 / JCM 4963 / KCTC 9882 / NRRL B-12104 / FH 1290)</name>
    <name type="common">Streptomyces ghanaensis</name>
    <dbReference type="NCBI Taxonomy" id="566461"/>
    <lineage>
        <taxon>Bacteria</taxon>
        <taxon>Bacillati</taxon>
        <taxon>Actinomycetota</taxon>
        <taxon>Actinomycetes</taxon>
        <taxon>Kitasatosporales</taxon>
        <taxon>Streptomycetaceae</taxon>
        <taxon>Streptomyces</taxon>
    </lineage>
</organism>
<reference evidence="3" key="1">
    <citation type="submission" date="2008-12" db="EMBL/GenBank/DDBJ databases">
        <title>Annotation of Streptomyces ghanaensis ATCC 14672.</title>
        <authorList>
            <consortium name="The Broad Institute Genome Sequencing Platform"/>
            <consortium name="Broad Institute Microbial Sequencing Center"/>
            <person name="Fischbach M."/>
            <person name="Ward D."/>
            <person name="Young S."/>
            <person name="Kodira C.D."/>
            <person name="Zeng Q."/>
            <person name="Koehrsen M."/>
            <person name="Godfrey P."/>
            <person name="Alvarado L."/>
            <person name="Berlin A.M."/>
            <person name="Borenstein D."/>
            <person name="Chen Z."/>
            <person name="Engels R."/>
            <person name="Freedman E."/>
            <person name="Gellesch M."/>
            <person name="Goldberg J."/>
            <person name="Griggs A."/>
            <person name="Gujja S."/>
            <person name="Heiman D.I."/>
            <person name="Hepburn T.A."/>
            <person name="Howarth C."/>
            <person name="Jen D."/>
            <person name="Larson L."/>
            <person name="Lewis B."/>
            <person name="Mehta T."/>
            <person name="Park D."/>
            <person name="Pearson M."/>
            <person name="Roberts A."/>
            <person name="Saif S."/>
            <person name="Shea T.D."/>
            <person name="Shenoy N."/>
            <person name="Sisk P."/>
            <person name="Stolte C."/>
            <person name="Sykes S.N."/>
            <person name="Walk T."/>
            <person name="White J."/>
            <person name="Yandava C."/>
            <person name="Straight P."/>
            <person name="Clardy J."/>
            <person name="Hung D."/>
            <person name="Kolter R."/>
            <person name="Mekalanos J."/>
            <person name="Walker S."/>
            <person name="Walsh C.T."/>
            <person name="Wieland B.L.C."/>
            <person name="Ilzarbe M."/>
            <person name="Galagan J."/>
            <person name="Nusbaum C."/>
            <person name="Birren B."/>
        </authorList>
    </citation>
    <scope>NUCLEOTIDE SEQUENCE [LARGE SCALE GENOMIC DNA]</scope>
    <source>
        <strain evidence="3">ATCC 14672 / DSM 40746 / JCM 4963 / KCTC 9882 / NRRL B-12104 / FH 1290</strain>
    </source>
</reference>
<evidence type="ECO:0000313" key="3">
    <source>
        <dbReference type="Proteomes" id="UP000003824"/>
    </source>
</evidence>
<name>D6A024_STRV1</name>